<reference evidence="1 2" key="1">
    <citation type="journal article" date="2023" name="Science">
        <title>Complex scaffold remodeling in plant triterpene biosynthesis.</title>
        <authorList>
            <person name="De La Pena R."/>
            <person name="Hodgson H."/>
            <person name="Liu J.C."/>
            <person name="Stephenson M.J."/>
            <person name="Martin A.C."/>
            <person name="Owen C."/>
            <person name="Harkess A."/>
            <person name="Leebens-Mack J."/>
            <person name="Jimenez L.E."/>
            <person name="Osbourn A."/>
            <person name="Sattely E.S."/>
        </authorList>
    </citation>
    <scope>NUCLEOTIDE SEQUENCE [LARGE SCALE GENOMIC DNA]</scope>
    <source>
        <strain evidence="2">cv. JPN11</strain>
        <tissue evidence="1">Leaf</tissue>
    </source>
</reference>
<name>A0ACC1WVK8_MELAZ</name>
<sequence>TITASLRLLFFFCSIVLCLVTLSVAQQQTVLETICVGDKGNFTRNSIYQKNLRGALSRLTSNNGINSGFYRASFGRNRDQVNAMALCRGDVKLNGCRSCISRATFKLQKNYPIQKEAVIWYDNCMLRYSYRYFFGNLEFGPYFWMYNMKTVTNANAFTRVLGSLLNRLKNQAASGSLRRKFATGSLTVPKAQTIFALVQCTPDLSKQQCINCINQATSLLPKCCITKQGRGLVAKQGGRVIAPSCNFRYEINRFYA</sequence>
<dbReference type="EMBL" id="CM051406">
    <property type="protein sequence ID" value="KAJ4703255.1"/>
    <property type="molecule type" value="Genomic_DNA"/>
</dbReference>
<gene>
    <name evidence="1" type="ORF">OWV82_023183</name>
</gene>
<proteinExistence type="predicted"/>
<organism evidence="1 2">
    <name type="scientific">Melia azedarach</name>
    <name type="common">Chinaberry tree</name>
    <dbReference type="NCBI Taxonomy" id="155640"/>
    <lineage>
        <taxon>Eukaryota</taxon>
        <taxon>Viridiplantae</taxon>
        <taxon>Streptophyta</taxon>
        <taxon>Embryophyta</taxon>
        <taxon>Tracheophyta</taxon>
        <taxon>Spermatophyta</taxon>
        <taxon>Magnoliopsida</taxon>
        <taxon>eudicotyledons</taxon>
        <taxon>Gunneridae</taxon>
        <taxon>Pentapetalae</taxon>
        <taxon>rosids</taxon>
        <taxon>malvids</taxon>
        <taxon>Sapindales</taxon>
        <taxon>Meliaceae</taxon>
        <taxon>Melia</taxon>
    </lineage>
</organism>
<accession>A0ACC1WVK8</accession>
<dbReference type="Proteomes" id="UP001164539">
    <property type="component" value="Chromosome 13"/>
</dbReference>
<comment type="caution">
    <text evidence="1">The sequence shown here is derived from an EMBL/GenBank/DDBJ whole genome shotgun (WGS) entry which is preliminary data.</text>
</comment>
<evidence type="ECO:0000313" key="1">
    <source>
        <dbReference type="EMBL" id="KAJ4703255.1"/>
    </source>
</evidence>
<feature type="non-terminal residue" evidence="1">
    <location>
        <position position="1"/>
    </location>
</feature>
<evidence type="ECO:0000313" key="2">
    <source>
        <dbReference type="Proteomes" id="UP001164539"/>
    </source>
</evidence>
<protein>
    <submittedName>
        <fullName evidence="1">Cysteine-rich receptor-kinase-like protein</fullName>
    </submittedName>
</protein>
<keyword evidence="2" id="KW-1185">Reference proteome</keyword>